<evidence type="ECO:0000313" key="3">
    <source>
        <dbReference type="Proteomes" id="UP000078532"/>
    </source>
</evidence>
<feature type="signal peptide" evidence="1">
    <location>
        <begin position="1"/>
        <end position="15"/>
    </location>
</feature>
<organism evidence="2 3">
    <name type="scientific">Desulfotomaculum copahuensis</name>
    <dbReference type="NCBI Taxonomy" id="1838280"/>
    <lineage>
        <taxon>Bacteria</taxon>
        <taxon>Bacillati</taxon>
        <taxon>Bacillota</taxon>
        <taxon>Clostridia</taxon>
        <taxon>Eubacteriales</taxon>
        <taxon>Desulfotomaculaceae</taxon>
        <taxon>Desulfotomaculum</taxon>
    </lineage>
</organism>
<comment type="caution">
    <text evidence="2">The sequence shown here is derived from an EMBL/GenBank/DDBJ whole genome shotgun (WGS) entry which is preliminary data.</text>
</comment>
<evidence type="ECO:0000256" key="1">
    <source>
        <dbReference type="SAM" id="SignalP"/>
    </source>
</evidence>
<feature type="chain" id="PRO_5038510010" evidence="1">
    <location>
        <begin position="16"/>
        <end position="138"/>
    </location>
</feature>
<dbReference type="AlphaFoldDB" id="A0A1B7LBD7"/>
<evidence type="ECO:0000313" key="2">
    <source>
        <dbReference type="EMBL" id="OAT79847.1"/>
    </source>
</evidence>
<sequence length="138" mass="13915">MAAAALLGYAGLALAAGNDPGSSSDPLVSKSYVENYVAQYVQNALKAIPGNGGGNSQWQVKTVPAGQAFTGAAGAEFILRSGQALAVDPTGSGMPDLTAGSNLTAGRAVAANHLYLVPRADGRGFKAQTNVVIMYMGQ</sequence>
<gene>
    <name evidence="2" type="ORF">A6M21_15390</name>
</gene>
<proteinExistence type="predicted"/>
<name>A0A1B7LBD7_9FIRM</name>
<reference evidence="2 3" key="1">
    <citation type="submission" date="2016-04" db="EMBL/GenBank/DDBJ databases">
        <authorList>
            <person name="Evans L.H."/>
            <person name="Alamgir A."/>
            <person name="Owens N."/>
            <person name="Weber N.D."/>
            <person name="Virtaneva K."/>
            <person name="Barbian K."/>
            <person name="Babar A."/>
            <person name="Rosenke K."/>
        </authorList>
    </citation>
    <scope>NUCLEOTIDE SEQUENCE [LARGE SCALE GENOMIC DNA]</scope>
    <source>
        <strain evidence="2 3">LMa1</strain>
    </source>
</reference>
<dbReference type="Proteomes" id="UP000078532">
    <property type="component" value="Unassembled WGS sequence"/>
</dbReference>
<dbReference type="EMBL" id="LYVF01000192">
    <property type="protein sequence ID" value="OAT79847.1"/>
    <property type="molecule type" value="Genomic_DNA"/>
</dbReference>
<dbReference type="OrthoDB" id="2381664at2"/>
<accession>A0A1B7LBD7</accession>
<keyword evidence="3" id="KW-1185">Reference proteome</keyword>
<dbReference type="STRING" id="1838280.A6M21_15390"/>
<protein>
    <submittedName>
        <fullName evidence="2">Uncharacterized protein</fullName>
    </submittedName>
</protein>
<keyword evidence="1" id="KW-0732">Signal</keyword>